<feature type="region of interest" description="Disordered" evidence="2">
    <location>
        <begin position="1"/>
        <end position="21"/>
    </location>
</feature>
<evidence type="ECO:0000256" key="1">
    <source>
        <dbReference type="SAM" id="Coils"/>
    </source>
</evidence>
<evidence type="ECO:0000256" key="2">
    <source>
        <dbReference type="SAM" id="MobiDB-lite"/>
    </source>
</evidence>
<proteinExistence type="predicted"/>
<reference evidence="3" key="1">
    <citation type="submission" date="2022-12" db="EMBL/GenBank/DDBJ databases">
        <authorList>
            <person name="Petersen C."/>
        </authorList>
    </citation>
    <scope>NUCLEOTIDE SEQUENCE</scope>
    <source>
        <strain evidence="3">IBT 15544</strain>
    </source>
</reference>
<dbReference type="EMBL" id="JAPQKR010000008">
    <property type="protein sequence ID" value="KAJ5212434.1"/>
    <property type="molecule type" value="Genomic_DNA"/>
</dbReference>
<keyword evidence="1" id="KW-0175">Coiled coil</keyword>
<dbReference type="Proteomes" id="UP001150904">
    <property type="component" value="Unassembled WGS sequence"/>
</dbReference>
<comment type="caution">
    <text evidence="3">The sequence shown here is derived from an EMBL/GenBank/DDBJ whole genome shotgun (WGS) entry which is preliminary data.</text>
</comment>
<dbReference type="AlphaFoldDB" id="A0A9W9T7R1"/>
<evidence type="ECO:0000313" key="4">
    <source>
        <dbReference type="Proteomes" id="UP001150904"/>
    </source>
</evidence>
<gene>
    <name evidence="3" type="ORF">N7498_004080</name>
</gene>
<reference evidence="3" key="2">
    <citation type="journal article" date="2023" name="IMA Fungus">
        <title>Comparative genomic study of the Penicillium genus elucidates a diverse pangenome and 15 lateral gene transfer events.</title>
        <authorList>
            <person name="Petersen C."/>
            <person name="Sorensen T."/>
            <person name="Nielsen M.R."/>
            <person name="Sondergaard T.E."/>
            <person name="Sorensen J.L."/>
            <person name="Fitzpatrick D.A."/>
            <person name="Frisvad J.C."/>
            <person name="Nielsen K.L."/>
        </authorList>
    </citation>
    <scope>NUCLEOTIDE SEQUENCE</scope>
    <source>
        <strain evidence="3">IBT 15544</strain>
    </source>
</reference>
<evidence type="ECO:0000313" key="3">
    <source>
        <dbReference type="EMBL" id="KAJ5212434.1"/>
    </source>
</evidence>
<organism evidence="3 4">
    <name type="scientific">Penicillium cinerascens</name>
    <dbReference type="NCBI Taxonomy" id="70096"/>
    <lineage>
        <taxon>Eukaryota</taxon>
        <taxon>Fungi</taxon>
        <taxon>Dikarya</taxon>
        <taxon>Ascomycota</taxon>
        <taxon>Pezizomycotina</taxon>
        <taxon>Eurotiomycetes</taxon>
        <taxon>Eurotiomycetidae</taxon>
        <taxon>Eurotiales</taxon>
        <taxon>Aspergillaceae</taxon>
        <taxon>Penicillium</taxon>
    </lineage>
</organism>
<name>A0A9W9T7R1_9EURO</name>
<feature type="coiled-coil region" evidence="1">
    <location>
        <begin position="134"/>
        <end position="161"/>
    </location>
</feature>
<sequence length="235" mass="26788">MSTPRTRSTRRIMPVRGSEPSLIKRSESVMSYETTSSDQPEARLQDLPITPSDTNINMGPPTIHENFHDEGPTRKRIRSSPLNSPLGSADFDYRSMKSLSQDKSGTGPRFIELTTPPVQNQAQKPGNLQGDFEIVKVRAELSQLRLDLDVEKQQNEILRSQFEVERCLNEFLRGQTIAEQCVNKTLTAKVTALEERMNLQEPTFVTLQDLKQVLLTWLRDYLVNNRTGEQSRSQQ</sequence>
<keyword evidence="4" id="KW-1185">Reference proteome</keyword>
<protein>
    <submittedName>
        <fullName evidence="3">Uncharacterized protein</fullName>
    </submittedName>
</protein>
<dbReference type="RefSeq" id="XP_058310604.1">
    <property type="nucleotide sequence ID" value="XM_058451142.1"/>
</dbReference>
<accession>A0A9W9T7R1</accession>
<dbReference type="OrthoDB" id="4368524at2759"/>
<feature type="region of interest" description="Disordered" evidence="2">
    <location>
        <begin position="63"/>
        <end position="89"/>
    </location>
</feature>
<dbReference type="GeneID" id="83178443"/>